<organism evidence="2">
    <name type="scientific">Florenciella parvula</name>
    <dbReference type="NCBI Taxonomy" id="236787"/>
    <lineage>
        <taxon>Eukaryota</taxon>
        <taxon>Sar</taxon>
        <taxon>Stramenopiles</taxon>
        <taxon>Ochrophyta</taxon>
        <taxon>Dictyochophyceae</taxon>
        <taxon>Florenciellales</taxon>
        <taxon>Florenciella</taxon>
    </lineage>
</organism>
<sequence>MAQPSHPGRLHCIRELAPLQSSQSQPTLCVPSHPPHPQRCARELQSSHPQFAECTPAQLRQLQSAVCVVAQAIAVTELEKGVATLALVLEVLSAHREAGRDGAKALADVTTRVEKATRPAESDCPMVAAA</sequence>
<evidence type="ECO:0000313" key="2">
    <source>
        <dbReference type="EMBL" id="CAD9435457.1"/>
    </source>
</evidence>
<feature type="region of interest" description="Disordered" evidence="1">
    <location>
        <begin position="23"/>
        <end position="44"/>
    </location>
</feature>
<dbReference type="AlphaFoldDB" id="A0A7S2G7M4"/>
<accession>A0A7S2G7M4</accession>
<evidence type="ECO:0000256" key="1">
    <source>
        <dbReference type="SAM" id="MobiDB-lite"/>
    </source>
</evidence>
<proteinExistence type="predicted"/>
<dbReference type="EMBL" id="HBGT01025781">
    <property type="protein sequence ID" value="CAD9435457.1"/>
    <property type="molecule type" value="Transcribed_RNA"/>
</dbReference>
<reference evidence="2" key="1">
    <citation type="submission" date="2021-01" db="EMBL/GenBank/DDBJ databases">
        <authorList>
            <person name="Corre E."/>
            <person name="Pelletier E."/>
            <person name="Niang G."/>
            <person name="Scheremetjew M."/>
            <person name="Finn R."/>
            <person name="Kale V."/>
            <person name="Holt S."/>
            <person name="Cochrane G."/>
            <person name="Meng A."/>
            <person name="Brown T."/>
            <person name="Cohen L."/>
        </authorList>
    </citation>
    <scope>NUCLEOTIDE SEQUENCE</scope>
    <source>
        <strain evidence="2">RCC1693</strain>
    </source>
</reference>
<gene>
    <name evidence="2" type="ORF">FPAR1323_LOCUS13423</name>
</gene>
<name>A0A7S2G7M4_9STRA</name>
<protein>
    <submittedName>
        <fullName evidence="2">Uncharacterized protein</fullName>
    </submittedName>
</protein>